<dbReference type="EMBL" id="JAOYFB010000002">
    <property type="protein sequence ID" value="KAK4006485.1"/>
    <property type="molecule type" value="Genomic_DNA"/>
</dbReference>
<accession>A0ABQ9Z0V9</accession>
<dbReference type="Proteomes" id="UP001234178">
    <property type="component" value="Unassembled WGS sequence"/>
</dbReference>
<protein>
    <submittedName>
        <fullName evidence="1">Uncharacterized protein</fullName>
    </submittedName>
</protein>
<sequence>MTFSDNKYVFGRDPEIVRYWLQTIDSEILNCVLEQVQLYQQMEDGDFSTPIGKASAKSGNLSHNHLTLVWDKTYTQKSQHTLQIVESGTGTLTKKLGDEKYFRLLDDRRELDFHLTPQPSCVPTQQHCSNQCDARKAKHERAIPAAQYNGWLAASHLKLPQCTKLQVFGQTAVVIKRNSVNVTFETVITSCGPQPKFNNHTINPDGWKLVKYSPCYWTNGFVYFNDKPFAFRNNTWKRVDANMVLPELTLAHSFRYDDVKFFDYEHRTNPAYNDNLLNHMNVMADIVAAMNEHPPTEFSLNHQPSASSVLVTAAGTHQEILRLSNRRGSFTNHQPHRRAYSLITGRNLAPPGAM</sequence>
<organism evidence="1 2">
    <name type="scientific">Daphnia magna</name>
    <dbReference type="NCBI Taxonomy" id="35525"/>
    <lineage>
        <taxon>Eukaryota</taxon>
        <taxon>Metazoa</taxon>
        <taxon>Ecdysozoa</taxon>
        <taxon>Arthropoda</taxon>
        <taxon>Crustacea</taxon>
        <taxon>Branchiopoda</taxon>
        <taxon>Diplostraca</taxon>
        <taxon>Cladocera</taxon>
        <taxon>Anomopoda</taxon>
        <taxon>Daphniidae</taxon>
        <taxon>Daphnia</taxon>
    </lineage>
</organism>
<proteinExistence type="predicted"/>
<reference evidence="1 2" key="1">
    <citation type="journal article" date="2023" name="Nucleic Acids Res.">
        <title>The hologenome of Daphnia magna reveals possible DNA methylation and microbiome-mediated evolution of the host genome.</title>
        <authorList>
            <person name="Chaturvedi A."/>
            <person name="Li X."/>
            <person name="Dhandapani V."/>
            <person name="Marshall H."/>
            <person name="Kissane S."/>
            <person name="Cuenca-Cambronero M."/>
            <person name="Asole G."/>
            <person name="Calvet F."/>
            <person name="Ruiz-Romero M."/>
            <person name="Marangio P."/>
            <person name="Guigo R."/>
            <person name="Rago D."/>
            <person name="Mirbahai L."/>
            <person name="Eastwood N."/>
            <person name="Colbourne J.K."/>
            <person name="Zhou J."/>
            <person name="Mallon E."/>
            <person name="Orsini L."/>
        </authorList>
    </citation>
    <scope>NUCLEOTIDE SEQUENCE [LARGE SCALE GENOMIC DNA]</scope>
    <source>
        <strain evidence="1">LRV0_1</strain>
    </source>
</reference>
<evidence type="ECO:0000313" key="2">
    <source>
        <dbReference type="Proteomes" id="UP001234178"/>
    </source>
</evidence>
<comment type="caution">
    <text evidence="1">The sequence shown here is derived from an EMBL/GenBank/DDBJ whole genome shotgun (WGS) entry which is preliminary data.</text>
</comment>
<name>A0ABQ9Z0V9_9CRUS</name>
<gene>
    <name evidence="1" type="ORF">OUZ56_011639</name>
</gene>
<keyword evidence="2" id="KW-1185">Reference proteome</keyword>
<evidence type="ECO:0000313" key="1">
    <source>
        <dbReference type="EMBL" id="KAK4006485.1"/>
    </source>
</evidence>